<protein>
    <submittedName>
        <fullName evidence="1">Uncharacterized protein</fullName>
    </submittedName>
</protein>
<dbReference type="EMBL" id="JACTNZ010000008">
    <property type="protein sequence ID" value="KAG5537095.1"/>
    <property type="molecule type" value="Genomic_DNA"/>
</dbReference>
<accession>A0AAV6JCN2</accession>
<dbReference type="Proteomes" id="UP000823749">
    <property type="component" value="Chromosome 8"/>
</dbReference>
<reference evidence="1" key="1">
    <citation type="submission" date="2020-08" db="EMBL/GenBank/DDBJ databases">
        <title>Plant Genome Project.</title>
        <authorList>
            <person name="Zhang R.-G."/>
        </authorList>
    </citation>
    <scope>NUCLEOTIDE SEQUENCE</scope>
    <source>
        <strain evidence="1">WSP0</strain>
        <tissue evidence="1">Leaf</tissue>
    </source>
</reference>
<dbReference type="AlphaFoldDB" id="A0AAV6JCN2"/>
<organism evidence="1 2">
    <name type="scientific">Rhododendron griersonianum</name>
    <dbReference type="NCBI Taxonomy" id="479676"/>
    <lineage>
        <taxon>Eukaryota</taxon>
        <taxon>Viridiplantae</taxon>
        <taxon>Streptophyta</taxon>
        <taxon>Embryophyta</taxon>
        <taxon>Tracheophyta</taxon>
        <taxon>Spermatophyta</taxon>
        <taxon>Magnoliopsida</taxon>
        <taxon>eudicotyledons</taxon>
        <taxon>Gunneridae</taxon>
        <taxon>Pentapetalae</taxon>
        <taxon>asterids</taxon>
        <taxon>Ericales</taxon>
        <taxon>Ericaceae</taxon>
        <taxon>Ericoideae</taxon>
        <taxon>Rhodoreae</taxon>
        <taxon>Rhododendron</taxon>
    </lineage>
</organism>
<keyword evidence="2" id="KW-1185">Reference proteome</keyword>
<gene>
    <name evidence="1" type="ORF">RHGRI_024511</name>
</gene>
<proteinExistence type="predicted"/>
<evidence type="ECO:0000313" key="2">
    <source>
        <dbReference type="Proteomes" id="UP000823749"/>
    </source>
</evidence>
<evidence type="ECO:0000313" key="1">
    <source>
        <dbReference type="EMBL" id="KAG5537095.1"/>
    </source>
</evidence>
<name>A0AAV6JCN2_9ERIC</name>
<sequence length="80" mass="9202">MREISNPRLNAWLKSKRDWKVETNGNQDNTAMGIKRSKPIPASYILANSRTESHKPKRLTIPFHVTASCIITKTKEFKGY</sequence>
<comment type="caution">
    <text evidence="1">The sequence shown here is derived from an EMBL/GenBank/DDBJ whole genome shotgun (WGS) entry which is preliminary data.</text>
</comment>